<feature type="compositionally biased region" description="Basic residues" evidence="7">
    <location>
        <begin position="395"/>
        <end position="405"/>
    </location>
</feature>
<accession>A0A381SAP3</accession>
<dbReference type="InterPro" id="IPR052191">
    <property type="entry name" value="tRNA_ntf/polyA_polymerase_I"/>
</dbReference>
<dbReference type="PANTHER" id="PTHR43051">
    <property type="entry name" value="POLYNUCLEOTIDE ADENYLYLTRANSFERASE FAMILY PROTEIN"/>
    <property type="match status" value="1"/>
</dbReference>
<evidence type="ECO:0000256" key="1">
    <source>
        <dbReference type="ARBA" id="ARBA00022664"/>
    </source>
</evidence>
<dbReference type="Gene3D" id="3.30.460.10">
    <property type="entry name" value="Beta Polymerase, domain 2"/>
    <property type="match status" value="1"/>
</dbReference>
<dbReference type="PANTHER" id="PTHR43051:SF1">
    <property type="entry name" value="POLYNUCLEOTIDE ADENYLYLTRANSFERASE FAMILY PROTEIN"/>
    <property type="match status" value="1"/>
</dbReference>
<keyword evidence="5" id="KW-0694">RNA-binding</keyword>
<dbReference type="InterPro" id="IPR002646">
    <property type="entry name" value="PolA_pol_head_dom"/>
</dbReference>
<evidence type="ECO:0008006" key="12">
    <source>
        <dbReference type="Google" id="ProtNLM"/>
    </source>
</evidence>
<dbReference type="Pfam" id="PF12626">
    <property type="entry name" value="PolyA_pol_arg_C"/>
    <property type="match status" value="1"/>
</dbReference>
<proteinExistence type="inferred from homology"/>
<feature type="domain" description="tRNA nucleotidyltransferase/poly(A) polymerase RNA and SrmB- binding" evidence="10">
    <location>
        <begin position="171"/>
        <end position="228"/>
    </location>
</feature>
<evidence type="ECO:0000259" key="8">
    <source>
        <dbReference type="Pfam" id="PF01743"/>
    </source>
</evidence>
<gene>
    <name evidence="11" type="ORF">METZ01_LOCUS51047</name>
</gene>
<dbReference type="EMBL" id="UINC01002581">
    <property type="protein sequence ID" value="SUZ98193.1"/>
    <property type="molecule type" value="Genomic_DNA"/>
</dbReference>
<evidence type="ECO:0000256" key="4">
    <source>
        <dbReference type="ARBA" id="ARBA00022840"/>
    </source>
</evidence>
<evidence type="ECO:0000256" key="7">
    <source>
        <dbReference type="SAM" id="MobiDB-lite"/>
    </source>
</evidence>
<evidence type="ECO:0000259" key="9">
    <source>
        <dbReference type="Pfam" id="PF12626"/>
    </source>
</evidence>
<dbReference type="GO" id="GO:0003723">
    <property type="term" value="F:RNA binding"/>
    <property type="evidence" value="ECO:0007669"/>
    <property type="project" value="UniProtKB-KW"/>
</dbReference>
<evidence type="ECO:0000256" key="5">
    <source>
        <dbReference type="ARBA" id="ARBA00022884"/>
    </source>
</evidence>
<keyword evidence="1" id="KW-0507">mRNA processing</keyword>
<dbReference type="HAMAP" id="MF_00957">
    <property type="entry name" value="PolyA_pol"/>
    <property type="match status" value="1"/>
</dbReference>
<sequence>MTVVHDLQDAGYAAEVVGGCVRDLLLGHEPKDFDVVTDAEPDEVRAIFRRARVIGRRFRLVHVRIGRDVIEVSTYRAPPKRGSVGFEAHAEQGRILRDNVFGTRDDDARRRDFSINALYYDPVENVLIDYVGGFSDLQGHLLRVIGDPKRRFEEDPVRMLRAVRFAVRLDLKMEKRMESVLPGLTGLLGHVPPARLFDEVLKIFHCGQGYAAYQKLKRLNLLGELFPESVRAHTKVDFDPDRGLVSLALRNTDRRLADGKPVISAFLFAVMLWRAVSLETDRNQKRGMAPVQSLHLAIGAVIGRQQQRVTISRRVATTMFDMWNLQRWLLERRARLVPKTLAHKRFRAAYDFLMLRISAGEVPAEIGTWWTRIQEVDGPTRRKMIADLSNPQTQGRRRRRRRKSG</sequence>
<feature type="domain" description="Polymerase A arginine-rich C-terminal" evidence="9">
    <location>
        <begin position="287"/>
        <end position="403"/>
    </location>
</feature>
<keyword evidence="6" id="KW-0804">Transcription</keyword>
<dbReference type="InterPro" id="IPR032828">
    <property type="entry name" value="PolyA_RNA-bd"/>
</dbReference>
<dbReference type="SUPFAM" id="SSF81301">
    <property type="entry name" value="Nucleotidyltransferase"/>
    <property type="match status" value="1"/>
</dbReference>
<dbReference type="GO" id="GO:1990817">
    <property type="term" value="F:poly(A) RNA polymerase activity"/>
    <property type="evidence" value="ECO:0007669"/>
    <property type="project" value="InterPro"/>
</dbReference>
<evidence type="ECO:0000256" key="6">
    <source>
        <dbReference type="ARBA" id="ARBA00023163"/>
    </source>
</evidence>
<evidence type="ECO:0000256" key="3">
    <source>
        <dbReference type="ARBA" id="ARBA00022741"/>
    </source>
</evidence>
<evidence type="ECO:0000256" key="2">
    <source>
        <dbReference type="ARBA" id="ARBA00022679"/>
    </source>
</evidence>
<evidence type="ECO:0000313" key="11">
    <source>
        <dbReference type="EMBL" id="SUZ98193.1"/>
    </source>
</evidence>
<dbReference type="InterPro" id="IPR043519">
    <property type="entry name" value="NT_sf"/>
</dbReference>
<reference evidence="11" key="1">
    <citation type="submission" date="2018-05" db="EMBL/GenBank/DDBJ databases">
        <authorList>
            <person name="Lanie J.A."/>
            <person name="Ng W.-L."/>
            <person name="Kazmierczak K.M."/>
            <person name="Andrzejewski T.M."/>
            <person name="Davidsen T.M."/>
            <person name="Wayne K.J."/>
            <person name="Tettelin H."/>
            <person name="Glass J.I."/>
            <person name="Rusch D."/>
            <person name="Podicherti R."/>
            <person name="Tsui H.-C.T."/>
            <person name="Winkler M.E."/>
        </authorList>
    </citation>
    <scope>NUCLEOTIDE SEQUENCE</scope>
</reference>
<dbReference type="SUPFAM" id="SSF81891">
    <property type="entry name" value="Poly A polymerase C-terminal region-like"/>
    <property type="match status" value="1"/>
</dbReference>
<protein>
    <recommendedName>
        <fullName evidence="12">Poly A polymerase head domain-containing protein</fullName>
    </recommendedName>
</protein>
<dbReference type="Gene3D" id="1.10.3090.10">
    <property type="entry name" value="cca-adding enzyme, domain 2"/>
    <property type="match status" value="1"/>
</dbReference>
<dbReference type="InterPro" id="IPR010206">
    <property type="entry name" value="PolA_pol_I"/>
</dbReference>
<dbReference type="GO" id="GO:0005524">
    <property type="term" value="F:ATP binding"/>
    <property type="evidence" value="ECO:0007669"/>
    <property type="project" value="UniProtKB-KW"/>
</dbReference>
<evidence type="ECO:0000259" key="10">
    <source>
        <dbReference type="Pfam" id="PF12627"/>
    </source>
</evidence>
<dbReference type="NCBIfam" id="TIGR01942">
    <property type="entry name" value="pcnB"/>
    <property type="match status" value="1"/>
</dbReference>
<dbReference type="GO" id="GO:0006397">
    <property type="term" value="P:mRNA processing"/>
    <property type="evidence" value="ECO:0007669"/>
    <property type="project" value="UniProtKB-KW"/>
</dbReference>
<feature type="domain" description="Poly A polymerase head" evidence="8">
    <location>
        <begin position="16"/>
        <end position="143"/>
    </location>
</feature>
<dbReference type="Pfam" id="PF01743">
    <property type="entry name" value="PolyA_pol"/>
    <property type="match status" value="1"/>
</dbReference>
<keyword evidence="2" id="KW-0808">Transferase</keyword>
<name>A0A381SAP3_9ZZZZ</name>
<dbReference type="InterPro" id="IPR025866">
    <property type="entry name" value="PolyA_pol_arg_C_dom"/>
</dbReference>
<keyword evidence="3" id="KW-0547">Nucleotide-binding</keyword>
<dbReference type="Pfam" id="PF12627">
    <property type="entry name" value="PolyA_pol_RNAbd"/>
    <property type="match status" value="1"/>
</dbReference>
<feature type="region of interest" description="Disordered" evidence="7">
    <location>
        <begin position="385"/>
        <end position="405"/>
    </location>
</feature>
<organism evidence="11">
    <name type="scientific">marine metagenome</name>
    <dbReference type="NCBI Taxonomy" id="408172"/>
    <lineage>
        <taxon>unclassified sequences</taxon>
        <taxon>metagenomes</taxon>
        <taxon>ecological metagenomes</taxon>
    </lineage>
</organism>
<keyword evidence="4" id="KW-0067">ATP-binding</keyword>
<dbReference type="AlphaFoldDB" id="A0A381SAP3"/>
<dbReference type="GO" id="GO:0043633">
    <property type="term" value="P:polyadenylation-dependent RNA catabolic process"/>
    <property type="evidence" value="ECO:0007669"/>
    <property type="project" value="InterPro"/>
</dbReference>